<sequence length="79" mass="8786">MNSFVREELTKSDDFFNGATIGAAVIGAGQMIFWKQCELKVYKTGDEKTLIEKIEKCDGQGIVKRGTTLVLEDGKVKQE</sequence>
<dbReference type="EMBL" id="JAWHQM010000004">
    <property type="protein sequence ID" value="KAK5626686.1"/>
    <property type="molecule type" value="Genomic_DNA"/>
</dbReference>
<keyword evidence="1" id="KW-0472">Membrane</keyword>
<reference evidence="2 3" key="1">
    <citation type="submission" date="2023-10" db="EMBL/GenBank/DDBJ databases">
        <title>Draft genome sequence of Xylaria bambusicola isolate GMP-LS, the root and basal stem rot pathogen of sugarcane in Indonesia.</title>
        <authorList>
            <person name="Selvaraj P."/>
            <person name="Muralishankar V."/>
            <person name="Muruganantham S."/>
            <person name="Sp S."/>
            <person name="Haryani S."/>
            <person name="Lau K.J.X."/>
            <person name="Naqvi N.I."/>
        </authorList>
    </citation>
    <scope>NUCLEOTIDE SEQUENCE [LARGE SCALE GENOMIC DNA]</scope>
    <source>
        <strain evidence="2">GMP-LS</strain>
    </source>
</reference>
<keyword evidence="1" id="KW-0812">Transmembrane</keyword>
<accession>A0AAN7UIP2</accession>
<keyword evidence="1" id="KW-1133">Transmembrane helix</keyword>
<keyword evidence="3" id="KW-1185">Reference proteome</keyword>
<organism evidence="2 3">
    <name type="scientific">Xylaria bambusicola</name>
    <dbReference type="NCBI Taxonomy" id="326684"/>
    <lineage>
        <taxon>Eukaryota</taxon>
        <taxon>Fungi</taxon>
        <taxon>Dikarya</taxon>
        <taxon>Ascomycota</taxon>
        <taxon>Pezizomycotina</taxon>
        <taxon>Sordariomycetes</taxon>
        <taxon>Xylariomycetidae</taxon>
        <taxon>Xylariales</taxon>
        <taxon>Xylariaceae</taxon>
        <taxon>Xylaria</taxon>
    </lineage>
</organism>
<dbReference type="Proteomes" id="UP001305414">
    <property type="component" value="Unassembled WGS sequence"/>
</dbReference>
<gene>
    <name evidence="2" type="ORF">RRF57_002401</name>
</gene>
<evidence type="ECO:0000313" key="3">
    <source>
        <dbReference type="Proteomes" id="UP001305414"/>
    </source>
</evidence>
<proteinExistence type="predicted"/>
<dbReference type="AlphaFoldDB" id="A0AAN7UIP2"/>
<evidence type="ECO:0000256" key="1">
    <source>
        <dbReference type="SAM" id="Phobius"/>
    </source>
</evidence>
<evidence type="ECO:0000313" key="2">
    <source>
        <dbReference type="EMBL" id="KAK5626686.1"/>
    </source>
</evidence>
<feature type="transmembrane region" description="Helical" evidence="1">
    <location>
        <begin position="15"/>
        <end position="34"/>
    </location>
</feature>
<comment type="caution">
    <text evidence="2">The sequence shown here is derived from an EMBL/GenBank/DDBJ whole genome shotgun (WGS) entry which is preliminary data.</text>
</comment>
<name>A0AAN7UIP2_9PEZI</name>
<protein>
    <submittedName>
        <fullName evidence="2">Uncharacterized protein</fullName>
    </submittedName>
</protein>